<dbReference type="PROSITE" id="PS51725">
    <property type="entry name" value="ABM"/>
    <property type="match status" value="1"/>
</dbReference>
<dbReference type="Proteomes" id="UP001556098">
    <property type="component" value="Unassembled WGS sequence"/>
</dbReference>
<keyword evidence="2" id="KW-0503">Monooxygenase</keyword>
<evidence type="ECO:0000259" key="1">
    <source>
        <dbReference type="PROSITE" id="PS51725"/>
    </source>
</evidence>
<dbReference type="EC" id="1.-.-.-" evidence="2"/>
<organism evidence="2 3">
    <name type="scientific">Sulfitobacter sediminis</name>
    <dbReference type="NCBI Taxonomy" id="3234186"/>
    <lineage>
        <taxon>Bacteria</taxon>
        <taxon>Pseudomonadati</taxon>
        <taxon>Pseudomonadota</taxon>
        <taxon>Alphaproteobacteria</taxon>
        <taxon>Rhodobacterales</taxon>
        <taxon>Roseobacteraceae</taxon>
        <taxon>Sulfitobacter</taxon>
    </lineage>
</organism>
<accession>A0ABV3RIG9</accession>
<evidence type="ECO:0000313" key="2">
    <source>
        <dbReference type="EMBL" id="MEW9918758.1"/>
    </source>
</evidence>
<sequence length="98" mass="10630">METLTAIIRAKPGHEDTVAAELAKVGAFAAEHEPDTIGFFVAQDPDDPCRFTTYERFTDAAARDRHNNGAGSQGFFAAAGHLLDGEVTIVTAREIWPR</sequence>
<comment type="caution">
    <text evidence="2">The sequence shown here is derived from an EMBL/GenBank/DDBJ whole genome shotgun (WGS) entry which is preliminary data.</text>
</comment>
<dbReference type="RefSeq" id="WP_367876458.1">
    <property type="nucleotide sequence ID" value="NZ_JBFNXX010000002.1"/>
</dbReference>
<dbReference type="InterPro" id="IPR007138">
    <property type="entry name" value="ABM_dom"/>
</dbReference>
<dbReference type="GO" id="GO:0004497">
    <property type="term" value="F:monooxygenase activity"/>
    <property type="evidence" value="ECO:0007669"/>
    <property type="project" value="UniProtKB-KW"/>
</dbReference>
<gene>
    <name evidence="2" type="ORF">AB2B41_04035</name>
</gene>
<keyword evidence="3" id="KW-1185">Reference proteome</keyword>
<dbReference type="EMBL" id="JBFNXX010000002">
    <property type="protein sequence ID" value="MEW9918758.1"/>
    <property type="molecule type" value="Genomic_DNA"/>
</dbReference>
<protein>
    <submittedName>
        <fullName evidence="2">Quinol monooxygenase</fullName>
        <ecNumber evidence="2">1.-.-.-</ecNumber>
    </submittedName>
</protein>
<dbReference type="Gene3D" id="3.30.70.100">
    <property type="match status" value="1"/>
</dbReference>
<dbReference type="InterPro" id="IPR011008">
    <property type="entry name" value="Dimeric_a/b-barrel"/>
</dbReference>
<dbReference type="SUPFAM" id="SSF54909">
    <property type="entry name" value="Dimeric alpha+beta barrel"/>
    <property type="match status" value="1"/>
</dbReference>
<dbReference type="Pfam" id="PF03992">
    <property type="entry name" value="ABM"/>
    <property type="match status" value="1"/>
</dbReference>
<reference evidence="2 3" key="1">
    <citation type="submission" date="2024-07" db="EMBL/GenBank/DDBJ databases">
        <title>Marimonas sp.nov., isolated from tidal-flat sediment.</title>
        <authorList>
            <person name="Jayan J.N."/>
            <person name="Lee S.S."/>
        </authorList>
    </citation>
    <scope>NUCLEOTIDE SEQUENCE [LARGE SCALE GENOMIC DNA]</scope>
    <source>
        <strain evidence="2 3">MJW-29</strain>
    </source>
</reference>
<keyword evidence="2" id="KW-0560">Oxidoreductase</keyword>
<evidence type="ECO:0000313" key="3">
    <source>
        <dbReference type="Proteomes" id="UP001556098"/>
    </source>
</evidence>
<feature type="domain" description="ABM" evidence="1">
    <location>
        <begin position="2"/>
        <end position="91"/>
    </location>
</feature>
<proteinExistence type="predicted"/>
<name>A0ABV3RIG9_9RHOB</name>